<proteinExistence type="predicted"/>
<evidence type="ECO:0000313" key="2">
    <source>
        <dbReference type="EMBL" id="QBF45829.1"/>
    </source>
</evidence>
<feature type="transmembrane region" description="Helical" evidence="1">
    <location>
        <begin position="128"/>
        <end position="148"/>
    </location>
</feature>
<sequence>MSIPAQASRPAAVGAAIGAVLGVLVLGPALAPGHTLHYDLVFVPDLPLSARTLGIDGSVPRAVPNDLVVALLDLVLPGWLVQKILLLGAFVIGGAGAGSLARTLPGAAAAAVLWSWNPWVGERLGIGHWGYLLGFAMLPWVLSAATRIRDRRGRALLVVSLTAAALGGSTPGVLATGLATVTVVCLGGPVRAVVRDLAVVLGTSLLANAAWWWPFLRSAPKAADAHGADAFAAGADTPFGVLGSLVLGGGLWNDRTWFVERTTWPVALAALVAVLLVLVLAMCRRTWWRGPRERAATAAGVIGLLVAALATLPGGAGVLEAVVTHVPGGGLLRDAQKFTALWVLLLAVATAVVVDRLVERRAPVLPVLLAVAWPLATLPSLAWGHAGAWGSVDYPQDVRAVAQQLADSDDPVAVFPWSTYRRYAWNADRVVLDPWNRLLPQPVLSDDRLPLRQGTVAGEDPAAARVTRSLDEGGDTVGVLRSLGVRWVLVQRDQPAPDGTVPDLSGTPTTTIGDLELYDLGPSSISTPPPDRLRGLGLLGTAGAVLLCVVALLRRGPRE</sequence>
<dbReference type="RefSeq" id="WP_130629059.1">
    <property type="nucleotide sequence ID" value="NZ_CP036164.1"/>
</dbReference>
<keyword evidence="3" id="KW-1185">Reference proteome</keyword>
<evidence type="ECO:0000313" key="3">
    <source>
        <dbReference type="Proteomes" id="UP000290408"/>
    </source>
</evidence>
<feature type="transmembrane region" description="Helical" evidence="1">
    <location>
        <begin position="197"/>
        <end position="216"/>
    </location>
</feature>
<feature type="transmembrane region" description="Helical" evidence="1">
    <location>
        <begin position="99"/>
        <end position="116"/>
    </location>
</feature>
<feature type="transmembrane region" description="Helical" evidence="1">
    <location>
        <begin position="533"/>
        <end position="553"/>
    </location>
</feature>
<dbReference type="AlphaFoldDB" id="A0A4P6MS66"/>
<feature type="transmembrane region" description="Helical" evidence="1">
    <location>
        <begin position="155"/>
        <end position="177"/>
    </location>
</feature>
<feature type="transmembrane region" description="Helical" evidence="1">
    <location>
        <begin position="67"/>
        <end position="92"/>
    </location>
</feature>
<protein>
    <recommendedName>
        <fullName evidence="4">YfhO family protein</fullName>
    </recommendedName>
</protein>
<evidence type="ECO:0000256" key="1">
    <source>
        <dbReference type="SAM" id="Phobius"/>
    </source>
</evidence>
<feature type="transmembrane region" description="Helical" evidence="1">
    <location>
        <begin position="295"/>
        <end position="319"/>
    </location>
</feature>
<feature type="transmembrane region" description="Helical" evidence="1">
    <location>
        <begin position="365"/>
        <end position="386"/>
    </location>
</feature>
<name>A0A4P6MS66_9MICO</name>
<feature type="transmembrane region" description="Helical" evidence="1">
    <location>
        <begin position="12"/>
        <end position="31"/>
    </location>
</feature>
<accession>A0A4P6MS66</accession>
<feature type="transmembrane region" description="Helical" evidence="1">
    <location>
        <begin position="339"/>
        <end position="358"/>
    </location>
</feature>
<reference evidence="2 3" key="1">
    <citation type="submission" date="2019-02" db="EMBL/GenBank/DDBJ databases">
        <title>Genomic data mining of an Antarctic deep-sea actinobacterium, Janibacterlimosus P3-3-X1.</title>
        <authorList>
            <person name="Liao L."/>
            <person name="Chen B."/>
        </authorList>
    </citation>
    <scope>NUCLEOTIDE SEQUENCE [LARGE SCALE GENOMIC DNA]</scope>
    <source>
        <strain evidence="2 3">P3-3-X1</strain>
    </source>
</reference>
<organism evidence="2 3">
    <name type="scientific">Janibacter limosus</name>
    <dbReference type="NCBI Taxonomy" id="53458"/>
    <lineage>
        <taxon>Bacteria</taxon>
        <taxon>Bacillati</taxon>
        <taxon>Actinomycetota</taxon>
        <taxon>Actinomycetes</taxon>
        <taxon>Micrococcales</taxon>
        <taxon>Intrasporangiaceae</taxon>
        <taxon>Janibacter</taxon>
    </lineage>
</organism>
<gene>
    <name evidence="2" type="ORF">EXU32_05895</name>
</gene>
<dbReference type="EMBL" id="CP036164">
    <property type="protein sequence ID" value="QBF45829.1"/>
    <property type="molecule type" value="Genomic_DNA"/>
</dbReference>
<keyword evidence="1" id="KW-0472">Membrane</keyword>
<dbReference type="KEGG" id="jli:EXU32_05895"/>
<keyword evidence="1" id="KW-1133">Transmembrane helix</keyword>
<evidence type="ECO:0008006" key="4">
    <source>
        <dbReference type="Google" id="ProtNLM"/>
    </source>
</evidence>
<dbReference type="Proteomes" id="UP000290408">
    <property type="component" value="Chromosome"/>
</dbReference>
<feature type="transmembrane region" description="Helical" evidence="1">
    <location>
        <begin position="264"/>
        <end position="283"/>
    </location>
</feature>
<keyword evidence="1" id="KW-0812">Transmembrane</keyword>
<dbReference type="OrthoDB" id="3463898at2"/>
<feature type="transmembrane region" description="Helical" evidence="1">
    <location>
        <begin position="228"/>
        <end position="252"/>
    </location>
</feature>